<organism evidence="7 8">
    <name type="scientific">Crocosphaera watsonii WH 8501</name>
    <dbReference type="NCBI Taxonomy" id="165597"/>
    <lineage>
        <taxon>Bacteria</taxon>
        <taxon>Bacillati</taxon>
        <taxon>Cyanobacteriota</taxon>
        <taxon>Cyanophyceae</taxon>
        <taxon>Oscillatoriophycideae</taxon>
        <taxon>Chroococcales</taxon>
        <taxon>Aphanothecaceae</taxon>
        <taxon>Crocosphaera</taxon>
    </lineage>
</organism>
<comment type="catalytic activity">
    <reaction evidence="3 5">
        <text>L-methionyl-[protein] + [thioredoxin]-disulfide + H2O = L-methionyl-(S)-S-oxide-[protein] + [thioredoxin]-dithiol</text>
        <dbReference type="Rhea" id="RHEA:14217"/>
        <dbReference type="Rhea" id="RHEA-COMP:10698"/>
        <dbReference type="Rhea" id="RHEA-COMP:10700"/>
        <dbReference type="Rhea" id="RHEA-COMP:12313"/>
        <dbReference type="Rhea" id="RHEA-COMP:12315"/>
        <dbReference type="ChEBI" id="CHEBI:15377"/>
        <dbReference type="ChEBI" id="CHEBI:16044"/>
        <dbReference type="ChEBI" id="CHEBI:29950"/>
        <dbReference type="ChEBI" id="CHEBI:44120"/>
        <dbReference type="ChEBI" id="CHEBI:50058"/>
        <dbReference type="EC" id="1.8.4.11"/>
    </reaction>
</comment>
<dbReference type="KEGG" id="cwa:CwatDRAFT_5142"/>
<evidence type="ECO:0000259" key="6">
    <source>
        <dbReference type="Pfam" id="PF01625"/>
    </source>
</evidence>
<protein>
    <recommendedName>
        <fullName evidence="5">Peptide methionine sulfoxide reductase MsrA</fullName>
        <shortName evidence="5">Protein-methionine-S-oxide reductase</shortName>
        <ecNumber evidence="5">1.8.4.11</ecNumber>
    </recommendedName>
    <alternativeName>
        <fullName evidence="5">Peptide-methionine (S)-S-oxide reductase</fullName>
        <shortName evidence="5">Peptide Met(O) reductase</shortName>
    </alternativeName>
</protein>
<dbReference type="Proteomes" id="UP000003922">
    <property type="component" value="Unassembled WGS sequence"/>
</dbReference>
<evidence type="ECO:0000313" key="7">
    <source>
        <dbReference type="EMBL" id="EAM51871.1"/>
    </source>
</evidence>
<dbReference type="Gene3D" id="3.30.1060.10">
    <property type="entry name" value="Peptide methionine sulphoxide reductase MsrA"/>
    <property type="match status" value="1"/>
</dbReference>
<evidence type="ECO:0000313" key="8">
    <source>
        <dbReference type="Proteomes" id="UP000003922"/>
    </source>
</evidence>
<dbReference type="SUPFAM" id="SSF55068">
    <property type="entry name" value="Peptide methionine sulfoxide reductase"/>
    <property type="match status" value="1"/>
</dbReference>
<dbReference type="PANTHER" id="PTHR43774">
    <property type="entry name" value="PEPTIDE METHIONINE SULFOXIDE REDUCTASE"/>
    <property type="match status" value="1"/>
</dbReference>
<gene>
    <name evidence="5" type="primary">msrA</name>
    <name evidence="7" type="ORF">CwatDRAFT_5142</name>
</gene>
<name>Q4C6U7_CROWT</name>
<keyword evidence="8" id="KW-1185">Reference proteome</keyword>
<reference evidence="7" key="2">
    <citation type="submission" date="2005-06" db="EMBL/GenBank/DDBJ databases">
        <title>Sequencing of the draft genome and assembly of Crocosphaera watsonii WH 8501.</title>
        <authorList>
            <consortium name="US DOE Joint Genome Institute (JGI-PGF)"/>
            <person name="Copeland A."/>
            <person name="Lucas S."/>
            <person name="Lapidus A."/>
            <person name="Barry K."/>
            <person name="Detter C."/>
            <person name="Glavina T."/>
            <person name="Hammon N."/>
            <person name="Israni S."/>
            <person name="Pitluck S."/>
            <person name="Richardson P."/>
        </authorList>
    </citation>
    <scope>NUCLEOTIDE SEQUENCE [LARGE SCALE GENOMIC DNA]</scope>
    <source>
        <strain evidence="7">WH 8501</strain>
    </source>
</reference>
<comment type="function">
    <text evidence="5">Has an important function as a repair enzyme for proteins that have been inactivated by oxidation. Catalyzes the reversible oxidation-reduction of methionine sulfoxide in proteins to methionine.</text>
</comment>
<dbReference type="GO" id="GO:0008113">
    <property type="term" value="F:peptide-methionine (S)-S-oxide reductase activity"/>
    <property type="evidence" value="ECO:0007669"/>
    <property type="project" value="UniProtKB-UniRule"/>
</dbReference>
<evidence type="ECO:0000256" key="1">
    <source>
        <dbReference type="ARBA" id="ARBA00005591"/>
    </source>
</evidence>
<dbReference type="GO" id="GO:0033744">
    <property type="term" value="F:L-methionine:thioredoxin-disulfide S-oxidoreductase activity"/>
    <property type="evidence" value="ECO:0007669"/>
    <property type="project" value="RHEA"/>
</dbReference>
<reference evidence="7" key="1">
    <citation type="submission" date="2004-02" db="EMBL/GenBank/DDBJ databases">
        <authorList>
            <consortium name="DOE Joint Genome Institute"/>
        </authorList>
    </citation>
    <scope>NUCLEOTIDE SEQUENCE [LARGE SCALE GENOMIC DNA]</scope>
    <source>
        <strain evidence="7">WH 8501</strain>
    </source>
</reference>
<dbReference type="Pfam" id="PF01625">
    <property type="entry name" value="PMSR"/>
    <property type="match status" value="1"/>
</dbReference>
<reference evidence="7" key="3">
    <citation type="submission" date="2016-12" db="EMBL/GenBank/DDBJ databases">
        <title>Annotation of the draft genome assembly of Crocosphaera watsonii WH 8501.</title>
        <authorList>
            <consortium name="US DOE Joint Genome Institute (JGI-ORNL)"/>
            <person name="Larimer F."/>
            <person name="Land M."/>
        </authorList>
    </citation>
    <scope>NUCLEOTIDE SEQUENCE</scope>
    <source>
        <strain evidence="7">WH 8501</strain>
    </source>
</reference>
<evidence type="ECO:0000256" key="2">
    <source>
        <dbReference type="ARBA" id="ARBA00023002"/>
    </source>
</evidence>
<dbReference type="InterPro" id="IPR036509">
    <property type="entry name" value="Met_Sox_Rdtase_MsrA_sf"/>
</dbReference>
<dbReference type="AlphaFoldDB" id="Q4C6U7"/>
<comment type="catalytic activity">
    <reaction evidence="4 5">
        <text>[thioredoxin]-disulfide + L-methionine + H2O = L-methionine (S)-S-oxide + [thioredoxin]-dithiol</text>
        <dbReference type="Rhea" id="RHEA:19993"/>
        <dbReference type="Rhea" id="RHEA-COMP:10698"/>
        <dbReference type="Rhea" id="RHEA-COMP:10700"/>
        <dbReference type="ChEBI" id="CHEBI:15377"/>
        <dbReference type="ChEBI" id="CHEBI:29950"/>
        <dbReference type="ChEBI" id="CHEBI:50058"/>
        <dbReference type="ChEBI" id="CHEBI:57844"/>
        <dbReference type="ChEBI" id="CHEBI:58772"/>
        <dbReference type="EC" id="1.8.4.11"/>
    </reaction>
</comment>
<evidence type="ECO:0000256" key="5">
    <source>
        <dbReference type="HAMAP-Rule" id="MF_01401"/>
    </source>
</evidence>
<accession>Q4C6U7</accession>
<dbReference type="InterPro" id="IPR002569">
    <property type="entry name" value="Met_Sox_Rdtase_MsrA_dom"/>
</dbReference>
<comment type="caution">
    <text evidence="7">The sequence shown here is derived from an EMBL/GenBank/DDBJ whole genome shotgun (WGS) entry which is preliminary data.</text>
</comment>
<comment type="similarity">
    <text evidence="1 5">Belongs to the MsrA Met sulfoxide reductase family.</text>
</comment>
<evidence type="ECO:0000256" key="3">
    <source>
        <dbReference type="ARBA" id="ARBA00047806"/>
    </source>
</evidence>
<dbReference type="EC" id="1.8.4.11" evidence="5"/>
<dbReference type="HAMAP" id="MF_01401">
    <property type="entry name" value="MsrA"/>
    <property type="match status" value="1"/>
</dbReference>
<sequence>MTIKQTKNVILIIVKTIFNNENNKMSETIVLGGGCFWCVESVYQNVGGVEAVESGYAGGNTDNPTYEQICTGRTGHAEVVKVTFDPAKVSLTEILEVFFIASHDPTTLNRQGNDVGTQYRSIILWNSEQQLETAKTVIDKLNTDNVFSGKIVTELKELTDYYKAEQYHQNYFKRNPMQPYCLFSIPPKLSKLKKYFPEKALA</sequence>
<dbReference type="EMBL" id="AADV02000003">
    <property type="protein sequence ID" value="EAM51871.1"/>
    <property type="molecule type" value="Genomic_DNA"/>
</dbReference>
<keyword evidence="2 5" id="KW-0560">Oxidoreductase</keyword>
<feature type="domain" description="Peptide methionine sulphoxide reductase MsrA" evidence="6">
    <location>
        <begin position="28"/>
        <end position="181"/>
    </location>
</feature>
<dbReference type="PANTHER" id="PTHR43774:SF1">
    <property type="entry name" value="PEPTIDE METHIONINE SULFOXIDE REDUCTASE MSRA 2"/>
    <property type="match status" value="1"/>
</dbReference>
<evidence type="ECO:0000256" key="4">
    <source>
        <dbReference type="ARBA" id="ARBA00048782"/>
    </source>
</evidence>
<dbReference type="NCBIfam" id="TIGR00401">
    <property type="entry name" value="msrA"/>
    <property type="match status" value="1"/>
</dbReference>
<proteinExistence type="inferred from homology"/>
<feature type="active site" evidence="5">
    <location>
        <position position="35"/>
    </location>
</feature>